<sequence length="364" mass="41000">MSDSEGGKKMLCAFLYSICKLLVSTVLPLLTLRNCHKKLLLHISLSHDSSSLASTDTLTDMSSPEHLSRWPFGPFPSPTFAFDIELKLRDRNVEFEKDNKHFQLTRYLKHDILEKLAFTMYGFKAYPRKQGLRLVEMDGRTTDQADVNFLPNFPPGEDPSSLEQLSSVDLGSLTFCFSRIVGKNLKQEFYESTDRHSPCLLEIFRCKRGNVGQLLTQISQQTNVGFAKTSLCHSISCVLRGLPVILGDNPTNFFKAGFESDDDDSYRDLDIGILLIEREGAVLTSSQHLSPALLKIIIEGEVVMGNIQDLPKAMCLLFGLTYALHLNYPKTMKLTFQFIQQVVLSLGHTDLKPKLQTLKNQLAM</sequence>
<keyword evidence="1" id="KW-0812">Transmembrane</keyword>
<accession>A0A3B5A6G2</accession>
<keyword evidence="1" id="KW-0472">Membrane</keyword>
<dbReference type="AlphaFoldDB" id="A0A3B5A6G2"/>
<reference evidence="2" key="1">
    <citation type="submission" date="2023-09" db="UniProtKB">
        <authorList>
            <consortium name="Ensembl"/>
        </authorList>
    </citation>
    <scope>IDENTIFICATION</scope>
</reference>
<evidence type="ECO:0000313" key="2">
    <source>
        <dbReference type="Ensembl" id="ENSSPAP00000016958.1"/>
    </source>
</evidence>
<name>A0A3B5A6G2_9TELE</name>
<dbReference type="Ensembl" id="ENSSPAT00000017222.1">
    <property type="protein sequence ID" value="ENSSPAP00000016958.1"/>
    <property type="gene ID" value="ENSSPAG00000012787.1"/>
</dbReference>
<proteinExistence type="predicted"/>
<organism evidence="2">
    <name type="scientific">Stegastes partitus</name>
    <name type="common">bicolor damselfish</name>
    <dbReference type="NCBI Taxonomy" id="144197"/>
    <lineage>
        <taxon>Eukaryota</taxon>
        <taxon>Metazoa</taxon>
        <taxon>Chordata</taxon>
        <taxon>Craniata</taxon>
        <taxon>Vertebrata</taxon>
        <taxon>Euteleostomi</taxon>
        <taxon>Actinopterygii</taxon>
        <taxon>Neopterygii</taxon>
        <taxon>Teleostei</taxon>
        <taxon>Neoteleostei</taxon>
        <taxon>Acanthomorphata</taxon>
        <taxon>Ovalentaria</taxon>
        <taxon>Pomacentridae</taxon>
        <taxon>Stegastes</taxon>
    </lineage>
</organism>
<feature type="transmembrane region" description="Helical" evidence="1">
    <location>
        <begin position="12"/>
        <end position="32"/>
    </location>
</feature>
<evidence type="ECO:0000256" key="1">
    <source>
        <dbReference type="SAM" id="Phobius"/>
    </source>
</evidence>
<dbReference type="PANTHER" id="PTHR31025:SF19">
    <property type="entry name" value="SI:CH73-42K18.1-RELATED"/>
    <property type="match status" value="1"/>
</dbReference>
<dbReference type="PANTHER" id="PTHR31025">
    <property type="entry name" value="SI:CH211-196P9.1-RELATED"/>
    <property type="match status" value="1"/>
</dbReference>
<dbReference type="GeneTree" id="ENSGT00950000182912"/>
<keyword evidence="1" id="KW-1133">Transmembrane helix</keyword>
<protein>
    <submittedName>
        <fullName evidence="2">Uncharacterized protein</fullName>
    </submittedName>
</protein>